<protein>
    <submittedName>
        <fullName evidence="1">Uncharacterized protein</fullName>
    </submittedName>
</protein>
<sequence>MNDETAKPPPSDQPEWGAPYDWEWFKVHHLAALERHAQALQDVYGAHPQGEPFEAGHLHALLAPLDALATLRDWLPDSEGGAGTMDKLLSARRLLHDTLNGQAELPVSYWRVQEICFNAMSLVDYMQAMCED</sequence>
<evidence type="ECO:0000313" key="1">
    <source>
        <dbReference type="EMBL" id="MCF7222936.1"/>
    </source>
</evidence>
<evidence type="ECO:0000313" key="2">
    <source>
        <dbReference type="Proteomes" id="UP001430796"/>
    </source>
</evidence>
<dbReference type="Proteomes" id="UP001430796">
    <property type="component" value="Unassembled WGS sequence"/>
</dbReference>
<organism evidence="1 2">
    <name type="scientific">Marilutibacter chinensis</name>
    <dbReference type="NCBI Taxonomy" id="2912247"/>
    <lineage>
        <taxon>Bacteria</taxon>
        <taxon>Pseudomonadati</taxon>
        <taxon>Pseudomonadota</taxon>
        <taxon>Gammaproteobacteria</taxon>
        <taxon>Lysobacterales</taxon>
        <taxon>Lysobacteraceae</taxon>
        <taxon>Marilutibacter</taxon>
    </lineage>
</organism>
<keyword evidence="2" id="KW-1185">Reference proteome</keyword>
<dbReference type="RefSeq" id="WP_237055932.1">
    <property type="nucleotide sequence ID" value="NZ_JAKJPO010000009.1"/>
</dbReference>
<proteinExistence type="predicted"/>
<accession>A0ABS9HVM7</accession>
<reference evidence="1 2" key="2">
    <citation type="submission" date="2022-01" db="EMBL/GenBank/DDBJ databases">
        <title>Lysobacter chinensis sp. nov., a bacterium isolated from cow dung compost.</title>
        <authorList>
            <person name="Liu Y."/>
        </authorList>
    </citation>
    <scope>NUCLEOTIDE SEQUENCE [LARGE SCALE GENOMIC DNA]</scope>
    <source>
        <strain evidence="1 2">TLK-CK17</strain>
    </source>
</reference>
<name>A0ABS9HVM7_9GAMM</name>
<comment type="caution">
    <text evidence="1">The sequence shown here is derived from an EMBL/GenBank/DDBJ whole genome shotgun (WGS) entry which is preliminary data.</text>
</comment>
<gene>
    <name evidence="1" type="ORF">L3V18_14250</name>
</gene>
<reference evidence="2" key="1">
    <citation type="submission" date="2022-01" db="EMBL/GenBank/DDBJ databases">
        <title>Lysobacter chinensis sp. nov., a bacterium isolated from cow dung compost.</title>
        <authorList>
            <person name="Zhou L.Y."/>
        </authorList>
    </citation>
    <scope>NUCLEOTIDE SEQUENCE [LARGE SCALE GENOMIC DNA]</scope>
    <source>
        <strain evidence="2">TLK-CK17</strain>
    </source>
</reference>
<dbReference type="EMBL" id="JAKJPO010000009">
    <property type="protein sequence ID" value="MCF7222936.1"/>
    <property type="molecule type" value="Genomic_DNA"/>
</dbReference>
<reference evidence="1 2" key="3">
    <citation type="submission" date="2022-01" db="EMBL/GenBank/DDBJ databases">
        <authorList>
            <person name="Zhou L.Y."/>
        </authorList>
    </citation>
    <scope>NUCLEOTIDE SEQUENCE [LARGE SCALE GENOMIC DNA]</scope>
    <source>
        <strain evidence="1 2">TLK-CK17</strain>
    </source>
</reference>